<evidence type="ECO:0000256" key="1">
    <source>
        <dbReference type="SAM" id="Coils"/>
    </source>
</evidence>
<feature type="region of interest" description="Disordered" evidence="2">
    <location>
        <begin position="78"/>
        <end position="122"/>
    </location>
</feature>
<evidence type="ECO:0000256" key="2">
    <source>
        <dbReference type="SAM" id="MobiDB-lite"/>
    </source>
</evidence>
<dbReference type="AlphaFoldDB" id="A0A8H4GSC2"/>
<name>A0A8H4GSC2_9EURO</name>
<proteinExistence type="predicted"/>
<reference evidence="3" key="2">
    <citation type="submission" date="2020-04" db="EMBL/GenBank/DDBJ databases">
        <authorList>
            <person name="Santos R.A.C."/>
            <person name="Steenwyk J.L."/>
            <person name="Rivero-Menendez O."/>
            <person name="Mead M.E."/>
            <person name="Silva L.P."/>
            <person name="Bastos R.W."/>
            <person name="Alastruey-Izquierdo A."/>
            <person name="Goldman G.H."/>
            <person name="Rokas A."/>
        </authorList>
    </citation>
    <scope>NUCLEOTIDE SEQUENCE</scope>
    <source>
        <strain evidence="3">CNM-CM6805</strain>
    </source>
</reference>
<reference evidence="3" key="1">
    <citation type="journal article" date="2020" name="bioRxiv">
        <title>Genomic and phenotypic heterogeneity of clinical isolates of the human pathogens Aspergillus fumigatus, Aspergillus lentulus and Aspergillus fumigatiaffinis.</title>
        <authorList>
            <person name="dos Santos R.A.C."/>
            <person name="Steenwyk J.L."/>
            <person name="Rivero-Menendez O."/>
            <person name="Mead M.E."/>
            <person name="Silva L.P."/>
            <person name="Bastos R.W."/>
            <person name="Alastruey-Izquierdo A."/>
            <person name="Goldman G.H."/>
            <person name="Rokas A."/>
        </authorList>
    </citation>
    <scope>NUCLEOTIDE SEQUENCE</scope>
    <source>
        <strain evidence="3">CNM-CM6805</strain>
    </source>
</reference>
<dbReference type="EMBL" id="JAAAPX010000186">
    <property type="protein sequence ID" value="KAF4227338.1"/>
    <property type="molecule type" value="Genomic_DNA"/>
</dbReference>
<sequence>MGIRAVFEAADYSIMLLQRLRRDHVFSHIIMFDYNQYPSYYSISDLAPSDGPPYAQLASPEFRQGSITSIDDFPTTVSIGNEPVTIPPPSHRSSPQLPPKERRNPSSDGSTSSDQAACLGDDNDALQKTTDALFLRMVAEMKDDLAKSERKIDALTKTLADLKNQINIISDSLSKVSNQAASYDRRLGGLSNILQKEAKRFRKGTMTVEAVSANFKHLLRRLAKQSNSIWPLLSQDNVSQNRQTPDNGGD</sequence>
<comment type="caution">
    <text evidence="3">The sequence shown here is derived from an EMBL/GenBank/DDBJ whole genome shotgun (WGS) entry which is preliminary data.</text>
</comment>
<keyword evidence="1" id="KW-0175">Coiled coil</keyword>
<keyword evidence="4" id="KW-1185">Reference proteome</keyword>
<dbReference type="Proteomes" id="UP000653565">
    <property type="component" value="Unassembled WGS sequence"/>
</dbReference>
<feature type="coiled-coil region" evidence="1">
    <location>
        <begin position="138"/>
        <end position="179"/>
    </location>
</feature>
<accession>A0A8H4GSC2</accession>
<evidence type="ECO:0000313" key="4">
    <source>
        <dbReference type="Proteomes" id="UP000653565"/>
    </source>
</evidence>
<feature type="compositionally biased region" description="Polar residues" evidence="2">
    <location>
        <begin position="106"/>
        <end position="115"/>
    </location>
</feature>
<evidence type="ECO:0000313" key="3">
    <source>
        <dbReference type="EMBL" id="KAF4227338.1"/>
    </source>
</evidence>
<gene>
    <name evidence="3" type="ORF">CNMCM6805_003095</name>
</gene>
<organism evidence="3 4">
    <name type="scientific">Aspergillus fumigatiaffinis</name>
    <dbReference type="NCBI Taxonomy" id="340414"/>
    <lineage>
        <taxon>Eukaryota</taxon>
        <taxon>Fungi</taxon>
        <taxon>Dikarya</taxon>
        <taxon>Ascomycota</taxon>
        <taxon>Pezizomycotina</taxon>
        <taxon>Eurotiomycetes</taxon>
        <taxon>Eurotiomycetidae</taxon>
        <taxon>Eurotiales</taxon>
        <taxon>Aspergillaceae</taxon>
        <taxon>Aspergillus</taxon>
        <taxon>Aspergillus subgen. Fumigati</taxon>
    </lineage>
</organism>
<protein>
    <submittedName>
        <fullName evidence="3">Uncharacterized protein</fullName>
    </submittedName>
</protein>